<keyword evidence="1" id="KW-0812">Transmembrane</keyword>
<protein>
    <submittedName>
        <fullName evidence="2">Uncharacterized protein</fullName>
    </submittedName>
</protein>
<feature type="transmembrane region" description="Helical" evidence="1">
    <location>
        <begin position="35"/>
        <end position="52"/>
    </location>
</feature>
<evidence type="ECO:0000313" key="3">
    <source>
        <dbReference type="Proteomes" id="UP000465778"/>
    </source>
</evidence>
<dbReference type="Proteomes" id="UP000465778">
    <property type="component" value="Unassembled WGS sequence"/>
</dbReference>
<name>A0A800N9E3_CYTFI</name>
<keyword evidence="1" id="KW-0472">Membrane</keyword>
<accession>A0A800N9E3</accession>
<dbReference type="EMBL" id="VDEM01000056">
    <property type="protein sequence ID" value="KAF0822474.1"/>
    <property type="molecule type" value="Genomic_DNA"/>
</dbReference>
<dbReference type="AlphaFoldDB" id="A0A800N9E3"/>
<keyword evidence="1" id="KW-1133">Transmembrane helix</keyword>
<evidence type="ECO:0000313" key="2">
    <source>
        <dbReference type="EMBL" id="KAF0822474.1"/>
    </source>
</evidence>
<proteinExistence type="predicted"/>
<evidence type="ECO:0000256" key="1">
    <source>
        <dbReference type="SAM" id="Phobius"/>
    </source>
</evidence>
<organism evidence="2 3">
    <name type="scientific">Cytobacillus firmus</name>
    <name type="common">Bacillus firmus</name>
    <dbReference type="NCBI Taxonomy" id="1399"/>
    <lineage>
        <taxon>Bacteria</taxon>
        <taxon>Bacillati</taxon>
        <taxon>Bacillota</taxon>
        <taxon>Bacilli</taxon>
        <taxon>Bacillales</taxon>
        <taxon>Bacillaceae</taxon>
        <taxon>Cytobacillus</taxon>
    </lineage>
</organism>
<reference evidence="2 3" key="1">
    <citation type="journal article" date="2020" name="G3 (Bethesda)">
        <title>Whole Genome Sequencing and Comparative Genomics of Two Nematicidal Bacillus Strains Reveals a Wide Range of Possible Virulence Factors.</title>
        <authorList>
            <person name="Susic N."/>
            <person name="Janezic S."/>
            <person name="Rupnik M."/>
            <person name="Geric Stare B."/>
        </authorList>
    </citation>
    <scope>NUCLEOTIDE SEQUENCE [LARGE SCALE GENOMIC DNA]</scope>
    <source>
        <strain evidence="2 3">I-1582</strain>
    </source>
</reference>
<gene>
    <name evidence="2" type="ORF">KIS1582_3765</name>
</gene>
<sequence>MLAENRTSLLLLAVIKAIKSITCRRSAKWNLNEIIAYILLIIPLGVLFIYYFQ</sequence>
<comment type="caution">
    <text evidence="2">The sequence shown here is derived from an EMBL/GenBank/DDBJ whole genome shotgun (WGS) entry which is preliminary data.</text>
</comment>